<dbReference type="InterPro" id="IPR035919">
    <property type="entry name" value="EAL_sf"/>
</dbReference>
<dbReference type="Gene3D" id="3.30.450.20">
    <property type="entry name" value="PAS domain"/>
    <property type="match status" value="1"/>
</dbReference>
<feature type="domain" description="EAL" evidence="3">
    <location>
        <begin position="487"/>
        <end position="740"/>
    </location>
</feature>
<dbReference type="SUPFAM" id="SSF141868">
    <property type="entry name" value="EAL domain-like"/>
    <property type="match status" value="1"/>
</dbReference>
<comment type="caution">
    <text evidence="5">The sequence shown here is derived from an EMBL/GenBank/DDBJ whole genome shotgun (WGS) entry which is preliminary data.</text>
</comment>
<dbReference type="NCBIfam" id="TIGR00229">
    <property type="entry name" value="sensory_box"/>
    <property type="match status" value="1"/>
</dbReference>
<dbReference type="InterPro" id="IPR001633">
    <property type="entry name" value="EAL_dom"/>
</dbReference>
<reference evidence="5" key="1">
    <citation type="submission" date="2020-03" db="EMBL/GenBank/DDBJ databases">
        <title>Draft sequencing of Paenibacilllus sp. S3N08.</title>
        <authorList>
            <person name="Kim D.-U."/>
        </authorList>
    </citation>
    <scope>NUCLEOTIDE SEQUENCE</scope>
    <source>
        <strain evidence="5">S3N08</strain>
    </source>
</reference>
<dbReference type="SUPFAM" id="SSF55073">
    <property type="entry name" value="Nucleotide cyclase"/>
    <property type="match status" value="1"/>
</dbReference>
<dbReference type="RefSeq" id="WP_166152768.1">
    <property type="nucleotide sequence ID" value="NZ_JAAOIW010000008.1"/>
</dbReference>
<protein>
    <submittedName>
        <fullName evidence="5">EAL domain-containing protein</fullName>
    </submittedName>
</protein>
<organism evidence="5 6">
    <name type="scientific">Paenibacillus agricola</name>
    <dbReference type="NCBI Taxonomy" id="2716264"/>
    <lineage>
        <taxon>Bacteria</taxon>
        <taxon>Bacillati</taxon>
        <taxon>Bacillota</taxon>
        <taxon>Bacilli</taxon>
        <taxon>Bacillales</taxon>
        <taxon>Paenibacillaceae</taxon>
        <taxon>Paenibacillus</taxon>
    </lineage>
</organism>
<dbReference type="Pfam" id="PF13426">
    <property type="entry name" value="PAS_9"/>
    <property type="match status" value="1"/>
</dbReference>
<evidence type="ECO:0000259" key="1">
    <source>
        <dbReference type="PROSITE" id="PS50112"/>
    </source>
</evidence>
<dbReference type="Pfam" id="PF00563">
    <property type="entry name" value="EAL"/>
    <property type="match status" value="1"/>
</dbReference>
<dbReference type="InterPro" id="IPR000700">
    <property type="entry name" value="PAS-assoc_C"/>
</dbReference>
<dbReference type="InterPro" id="IPR035965">
    <property type="entry name" value="PAS-like_dom_sf"/>
</dbReference>
<dbReference type="Gene3D" id="3.30.450.40">
    <property type="match status" value="1"/>
</dbReference>
<name>A0ABX0J938_9BACL</name>
<dbReference type="InterPro" id="IPR052155">
    <property type="entry name" value="Biofilm_reg_signaling"/>
</dbReference>
<dbReference type="Pfam" id="PF00990">
    <property type="entry name" value="GGDEF"/>
    <property type="match status" value="1"/>
</dbReference>
<dbReference type="PROSITE" id="PS50883">
    <property type="entry name" value="EAL"/>
    <property type="match status" value="1"/>
</dbReference>
<feature type="domain" description="PAS" evidence="1">
    <location>
        <begin position="202"/>
        <end position="247"/>
    </location>
</feature>
<evidence type="ECO:0000259" key="2">
    <source>
        <dbReference type="PROSITE" id="PS50113"/>
    </source>
</evidence>
<dbReference type="SMART" id="SM00267">
    <property type="entry name" value="GGDEF"/>
    <property type="match status" value="1"/>
</dbReference>
<dbReference type="CDD" id="cd01949">
    <property type="entry name" value="GGDEF"/>
    <property type="match status" value="1"/>
</dbReference>
<gene>
    <name evidence="5" type="ORF">G9U52_21820</name>
</gene>
<proteinExistence type="predicted"/>
<dbReference type="InterPro" id="IPR000160">
    <property type="entry name" value="GGDEF_dom"/>
</dbReference>
<dbReference type="CDD" id="cd01948">
    <property type="entry name" value="EAL"/>
    <property type="match status" value="1"/>
</dbReference>
<dbReference type="InterPro" id="IPR029016">
    <property type="entry name" value="GAF-like_dom_sf"/>
</dbReference>
<dbReference type="NCBIfam" id="TIGR00254">
    <property type="entry name" value="GGDEF"/>
    <property type="match status" value="1"/>
</dbReference>
<evidence type="ECO:0000259" key="4">
    <source>
        <dbReference type="PROSITE" id="PS50887"/>
    </source>
</evidence>
<dbReference type="PANTHER" id="PTHR44757">
    <property type="entry name" value="DIGUANYLATE CYCLASE DGCP"/>
    <property type="match status" value="1"/>
</dbReference>
<dbReference type="PROSITE" id="PS50113">
    <property type="entry name" value="PAC"/>
    <property type="match status" value="1"/>
</dbReference>
<dbReference type="EMBL" id="JAAOIW010000008">
    <property type="protein sequence ID" value="NHN32483.1"/>
    <property type="molecule type" value="Genomic_DNA"/>
</dbReference>
<feature type="domain" description="GGDEF" evidence="4">
    <location>
        <begin position="345"/>
        <end position="478"/>
    </location>
</feature>
<dbReference type="PROSITE" id="PS50112">
    <property type="entry name" value="PAS"/>
    <property type="match status" value="1"/>
</dbReference>
<dbReference type="SUPFAM" id="SSF55785">
    <property type="entry name" value="PYP-like sensor domain (PAS domain)"/>
    <property type="match status" value="1"/>
</dbReference>
<dbReference type="SMART" id="SM00052">
    <property type="entry name" value="EAL"/>
    <property type="match status" value="1"/>
</dbReference>
<accession>A0ABX0J938</accession>
<feature type="domain" description="PAC" evidence="2">
    <location>
        <begin position="260"/>
        <end position="312"/>
    </location>
</feature>
<dbReference type="Gene3D" id="3.30.70.270">
    <property type="match status" value="1"/>
</dbReference>
<dbReference type="PANTHER" id="PTHR44757:SF2">
    <property type="entry name" value="BIOFILM ARCHITECTURE MAINTENANCE PROTEIN MBAA"/>
    <property type="match status" value="1"/>
</dbReference>
<dbReference type="InterPro" id="IPR043128">
    <property type="entry name" value="Rev_trsase/Diguanyl_cyclase"/>
</dbReference>
<dbReference type="SMART" id="SM00091">
    <property type="entry name" value="PAS"/>
    <property type="match status" value="1"/>
</dbReference>
<evidence type="ECO:0000313" key="5">
    <source>
        <dbReference type="EMBL" id="NHN32483.1"/>
    </source>
</evidence>
<dbReference type="Proteomes" id="UP001165962">
    <property type="component" value="Unassembled WGS sequence"/>
</dbReference>
<keyword evidence="6" id="KW-1185">Reference proteome</keyword>
<evidence type="ECO:0000313" key="6">
    <source>
        <dbReference type="Proteomes" id="UP001165962"/>
    </source>
</evidence>
<sequence>MIRIDDLDYALESRQLCTRLGMNPKEIPFPKRIMTAEDLETKRKEYEEILSVVHFFGDKILTSLQGTPLLLSVADENGYIVHMMGDEMIKSTINQLGIRVGVQFTEEDMGTNVVSLSLKHTPRPIELIGNDHYHEYLHQSACYAIAFHYTDNNLLGSIIIMTAIQFQNPMMITMLSTAVDSIERELLLRKQNRTLDLLNQIIMDNTRNGIVFANTKGEVIGFNQSAQTITGFSKEQIMNKPVQLLKPIGSYIADVIQYERKFEDIQVNIKKNKLVCLFDAFPLYDFKKELIGAFGQFRDITERYQAEERYNYLANHDDLTKLPNRRYYKKQAIAILNQAKRKPSEQVAFLYLDLDRFKLVNDTLGHSHGDLLLIQVTERFLQCMEPGDLVARMSGDEFMFVLPHVTETSQIIQLAERLLNQFLQPINMNGYQFHITASIGISIYPDDGMDIEALMIHADTAMYSAKGRGKNRYAFYSEEMNTKSHEKITMEASLRKALEHEEFRLYYQPQVDIKTGEIKGVEALIRWQHPERGLVSPAEFIPLAEETGLILQIDEWVLHTAVRDNKRWQALGLPAIRVAVNLSPQQFSNERLVEIVSKTLEESGLDPKYLELEITETMTMDVEHTIPKLKQLHDLGVQISIDDFGTGYSSLNYLKKFSIDRLKIDQSFVRDIISDRNDADIVGTIIAMAHNLGLEVIAEGVEEKDQLRFLQYQKCNEVQGYYFCRPIPSSELEQNFTKLREEFINKY</sequence>
<dbReference type="PROSITE" id="PS50887">
    <property type="entry name" value="GGDEF"/>
    <property type="match status" value="1"/>
</dbReference>
<dbReference type="InterPro" id="IPR000014">
    <property type="entry name" value="PAS"/>
</dbReference>
<evidence type="ECO:0000259" key="3">
    <source>
        <dbReference type="PROSITE" id="PS50883"/>
    </source>
</evidence>
<dbReference type="InterPro" id="IPR029787">
    <property type="entry name" value="Nucleotide_cyclase"/>
</dbReference>
<dbReference type="Gene3D" id="3.20.20.450">
    <property type="entry name" value="EAL domain"/>
    <property type="match status" value="1"/>
</dbReference>